<dbReference type="InterPro" id="IPR007211">
    <property type="entry name" value="DUF378"/>
</dbReference>
<keyword evidence="1" id="KW-0812">Transmembrane</keyword>
<proteinExistence type="predicted"/>
<accession>A0A2H0BIM2</accession>
<dbReference type="AlphaFoldDB" id="A0A2H0BIM2"/>
<dbReference type="PANTHER" id="PTHR37304">
    <property type="entry name" value="MEMBRANE PROTEIN-RELATED"/>
    <property type="match status" value="1"/>
</dbReference>
<comment type="caution">
    <text evidence="2">The sequence shown here is derived from an EMBL/GenBank/DDBJ whole genome shotgun (WGS) entry which is preliminary data.</text>
</comment>
<dbReference type="Pfam" id="PF04070">
    <property type="entry name" value="DUF378"/>
    <property type="match status" value="1"/>
</dbReference>
<dbReference type="EMBL" id="PCSW01000079">
    <property type="protein sequence ID" value="PIP57536.1"/>
    <property type="molecule type" value="Genomic_DNA"/>
</dbReference>
<evidence type="ECO:0000313" key="2">
    <source>
        <dbReference type="EMBL" id="PIP57536.1"/>
    </source>
</evidence>
<name>A0A2H0BIM2_9BACT</name>
<evidence type="ECO:0000256" key="1">
    <source>
        <dbReference type="SAM" id="Phobius"/>
    </source>
</evidence>
<gene>
    <name evidence="2" type="ORF">COX03_02575</name>
</gene>
<protein>
    <submittedName>
        <fullName evidence="2">DUF378 domain-containing protein</fullName>
    </submittedName>
</protein>
<reference evidence="2 3" key="1">
    <citation type="submission" date="2017-09" db="EMBL/GenBank/DDBJ databases">
        <title>Depth-based differentiation of microbial function through sediment-hosted aquifers and enrichment of novel symbionts in the deep terrestrial subsurface.</title>
        <authorList>
            <person name="Probst A.J."/>
            <person name="Ladd B."/>
            <person name="Jarett J.K."/>
            <person name="Geller-Mcgrath D.E."/>
            <person name="Sieber C.M."/>
            <person name="Emerson J.B."/>
            <person name="Anantharaman K."/>
            <person name="Thomas B.C."/>
            <person name="Malmstrom R."/>
            <person name="Stieglmeier M."/>
            <person name="Klingl A."/>
            <person name="Woyke T."/>
            <person name="Ryan C.M."/>
            <person name="Banfield J.F."/>
        </authorList>
    </citation>
    <scope>NUCLEOTIDE SEQUENCE [LARGE SCALE GENOMIC DNA]</scope>
    <source>
        <strain evidence="2">CG22_combo_CG10-13_8_21_14_all_39_10</strain>
    </source>
</reference>
<dbReference type="Proteomes" id="UP000229847">
    <property type="component" value="Unassembled WGS sequence"/>
</dbReference>
<dbReference type="PANTHER" id="PTHR37304:SF1">
    <property type="entry name" value="MEMBRANE PROTEIN"/>
    <property type="match status" value="1"/>
</dbReference>
<sequence length="69" mass="7678">MVRIVDLKKISKWIVVIGAANWGLIGLFNFNLVTFLLGSWPILVTVVYVLVGAAGFWAVYNKLTKPSKK</sequence>
<feature type="transmembrane region" description="Helical" evidence="1">
    <location>
        <begin position="39"/>
        <end position="60"/>
    </location>
</feature>
<feature type="transmembrane region" description="Helical" evidence="1">
    <location>
        <begin position="12"/>
        <end position="33"/>
    </location>
</feature>
<keyword evidence="1" id="KW-0472">Membrane</keyword>
<evidence type="ECO:0000313" key="3">
    <source>
        <dbReference type="Proteomes" id="UP000229847"/>
    </source>
</evidence>
<keyword evidence="1" id="KW-1133">Transmembrane helix</keyword>
<organism evidence="2 3">
    <name type="scientific">Candidatus Woesebacteria bacterium CG22_combo_CG10-13_8_21_14_all_39_10</name>
    <dbReference type="NCBI Taxonomy" id="1975059"/>
    <lineage>
        <taxon>Bacteria</taxon>
        <taxon>Candidatus Woeseibacteriota</taxon>
    </lineage>
</organism>